<dbReference type="GO" id="GO:0003713">
    <property type="term" value="F:transcription coactivator activity"/>
    <property type="evidence" value="ECO:0007669"/>
    <property type="project" value="InterPro"/>
</dbReference>
<organism evidence="2 3">
    <name type="scientific">Apolygus lucorum</name>
    <name type="common">Small green plant bug</name>
    <name type="synonym">Lygocoris lucorum</name>
    <dbReference type="NCBI Taxonomy" id="248454"/>
    <lineage>
        <taxon>Eukaryota</taxon>
        <taxon>Metazoa</taxon>
        <taxon>Ecdysozoa</taxon>
        <taxon>Arthropoda</taxon>
        <taxon>Hexapoda</taxon>
        <taxon>Insecta</taxon>
        <taxon>Pterygota</taxon>
        <taxon>Neoptera</taxon>
        <taxon>Paraneoptera</taxon>
        <taxon>Hemiptera</taxon>
        <taxon>Heteroptera</taxon>
        <taxon>Panheteroptera</taxon>
        <taxon>Cimicomorpha</taxon>
        <taxon>Miridae</taxon>
        <taxon>Mirini</taxon>
        <taxon>Apolygus</taxon>
    </lineage>
</organism>
<dbReference type="GO" id="GO:0005634">
    <property type="term" value="C:nucleus"/>
    <property type="evidence" value="ECO:0007669"/>
    <property type="project" value="TreeGrafter"/>
</dbReference>
<reference evidence="2" key="1">
    <citation type="journal article" date="2021" name="Mol. Ecol. Resour.">
        <title>Apolygus lucorum genome provides insights into omnivorousness and mesophyll feeding.</title>
        <authorList>
            <person name="Liu Y."/>
            <person name="Liu H."/>
            <person name="Wang H."/>
            <person name="Huang T."/>
            <person name="Liu B."/>
            <person name="Yang B."/>
            <person name="Yin L."/>
            <person name="Li B."/>
            <person name="Zhang Y."/>
            <person name="Zhang S."/>
            <person name="Jiang F."/>
            <person name="Zhang X."/>
            <person name="Ren Y."/>
            <person name="Wang B."/>
            <person name="Wang S."/>
            <person name="Lu Y."/>
            <person name="Wu K."/>
            <person name="Fan W."/>
            <person name="Wang G."/>
        </authorList>
    </citation>
    <scope>NUCLEOTIDE SEQUENCE</scope>
    <source>
        <strain evidence="2">12Hb</strain>
    </source>
</reference>
<protein>
    <submittedName>
        <fullName evidence="2">Uncharacterized protein</fullName>
    </submittedName>
</protein>
<dbReference type="InterPro" id="IPR044852">
    <property type="entry name" value="WBP2-like"/>
</dbReference>
<dbReference type="PANTHER" id="PTHR31606">
    <property type="entry name" value="WW DOMAIN BINDING PROTEIN 2, ISOFORM E"/>
    <property type="match status" value="1"/>
</dbReference>
<accession>A0A6A4JMD2</accession>
<feature type="compositionally biased region" description="Low complexity" evidence="1">
    <location>
        <begin position="240"/>
        <end position="253"/>
    </location>
</feature>
<dbReference type="GO" id="GO:0031490">
    <property type="term" value="F:chromatin DNA binding"/>
    <property type="evidence" value="ECO:0007669"/>
    <property type="project" value="TreeGrafter"/>
</dbReference>
<keyword evidence="3" id="KW-1185">Reference proteome</keyword>
<feature type="region of interest" description="Disordered" evidence="1">
    <location>
        <begin position="236"/>
        <end position="285"/>
    </location>
</feature>
<sequence length="285" mass="30529">MSLNTAHVNGGVLIHSGECILLFSEDVSLDFSGTDTQAMKGTKIGRIYLTTHRMIFNNNKNNDPLLSFSFPFITLNDVELEQPVFGANYLKGKVRAQTNGNWVGEAKFKIIFKKGGCIDFAQAMLKAASMASRNAGGNVPPPYSAPTGPWYQAPPPAYAPDPTGYYGWMPPTNAFPQQPAPNSVFMTDMPPPYPGINPGYTGYAPANGTMPMGAAQPPVPGFAPPPMMNGAAGFTSNGLSSSEAKAAEAAQSAYYDPNKPQCAYVPPPAYYEPPPTYQEANKKNQ</sequence>
<dbReference type="CDD" id="cd13214">
    <property type="entry name" value="PH-GRAM_WBP2"/>
    <property type="match status" value="1"/>
</dbReference>
<comment type="caution">
    <text evidence="2">The sequence shown here is derived from an EMBL/GenBank/DDBJ whole genome shotgun (WGS) entry which is preliminary data.</text>
</comment>
<dbReference type="EMBL" id="WIXP02000011">
    <property type="protein sequence ID" value="KAF6202566.1"/>
    <property type="molecule type" value="Genomic_DNA"/>
</dbReference>
<gene>
    <name evidence="2" type="ORF">GE061_002964</name>
</gene>
<evidence type="ECO:0000313" key="2">
    <source>
        <dbReference type="EMBL" id="KAF6202566.1"/>
    </source>
</evidence>
<dbReference type="AlphaFoldDB" id="A0A6A4JMD2"/>
<feature type="compositionally biased region" description="Pro residues" evidence="1">
    <location>
        <begin position="265"/>
        <end position="276"/>
    </location>
</feature>
<dbReference type="InterPro" id="IPR011993">
    <property type="entry name" value="PH-like_dom_sf"/>
</dbReference>
<dbReference type="Gene3D" id="2.30.29.30">
    <property type="entry name" value="Pleckstrin-homology domain (PH domain)/Phosphotyrosine-binding domain (PTB)"/>
    <property type="match status" value="1"/>
</dbReference>
<evidence type="ECO:0000256" key="1">
    <source>
        <dbReference type="SAM" id="MobiDB-lite"/>
    </source>
</evidence>
<dbReference type="FunFam" id="2.30.29.30:FF:000338">
    <property type="entry name" value="Uncharacterized protein, isoform D"/>
    <property type="match status" value="1"/>
</dbReference>
<name>A0A6A4JMD2_APOLU</name>
<evidence type="ECO:0000313" key="3">
    <source>
        <dbReference type="Proteomes" id="UP000466442"/>
    </source>
</evidence>
<dbReference type="InterPro" id="IPR004182">
    <property type="entry name" value="GRAM"/>
</dbReference>
<proteinExistence type="predicted"/>
<dbReference type="PANTHER" id="PTHR31606:SF1">
    <property type="entry name" value="WW DOMAIN BINDING PROTEIN 2, ISOFORM E"/>
    <property type="match status" value="1"/>
</dbReference>
<dbReference type="SUPFAM" id="SSF50729">
    <property type="entry name" value="PH domain-like"/>
    <property type="match status" value="1"/>
</dbReference>
<dbReference type="Pfam" id="PF02893">
    <property type="entry name" value="GRAM"/>
    <property type="match status" value="1"/>
</dbReference>
<dbReference type="Proteomes" id="UP000466442">
    <property type="component" value="Unassembled WGS sequence"/>
</dbReference>
<dbReference type="OrthoDB" id="1259151at2759"/>